<keyword evidence="1" id="KW-1133">Transmembrane helix</keyword>
<reference evidence="2 3" key="1">
    <citation type="submission" date="2020-09" db="EMBL/GenBank/DDBJ databases">
        <authorList>
            <person name="Hogan T.J."/>
            <person name="Wilson M.E."/>
            <person name="Walker J.K."/>
            <person name="Johnson L."/>
            <person name="Sharma R."/>
            <person name="Grose J.H."/>
        </authorList>
    </citation>
    <scope>NUCLEOTIDE SEQUENCE [LARGE SCALE GENOMIC DNA]</scope>
</reference>
<protein>
    <submittedName>
        <fullName evidence="2">Uncharacterized protein</fullName>
    </submittedName>
</protein>
<accession>A0A7T3TL21</accession>
<name>A0A7T3TL21_9CAUD</name>
<keyword evidence="1" id="KW-0812">Transmembrane</keyword>
<feature type="transmembrane region" description="Helical" evidence="1">
    <location>
        <begin position="6"/>
        <end position="26"/>
    </location>
</feature>
<evidence type="ECO:0000313" key="2">
    <source>
        <dbReference type="EMBL" id="QPX75131.1"/>
    </source>
</evidence>
<proteinExistence type="predicted"/>
<keyword evidence="1" id="KW-0472">Membrane</keyword>
<gene>
    <name evidence="2" type="ORF">BIGDOG_27</name>
</gene>
<dbReference type="Proteomes" id="UP000595656">
    <property type="component" value="Segment"/>
</dbReference>
<dbReference type="EMBL" id="MW021763">
    <property type="protein sequence ID" value="QPX75131.1"/>
    <property type="molecule type" value="Genomic_DNA"/>
</dbReference>
<sequence>MKVYLYVVLGYAALMLIAGFFVGGSLKAMM</sequence>
<evidence type="ECO:0000256" key="1">
    <source>
        <dbReference type="SAM" id="Phobius"/>
    </source>
</evidence>
<organism evidence="2 3">
    <name type="scientific">Serratia phage vB_SmaS_Bigdog</name>
    <dbReference type="NCBI Taxonomy" id="2777364"/>
    <lineage>
        <taxon>Viruses</taxon>
        <taxon>Duplodnaviria</taxon>
        <taxon>Heunggongvirae</taxon>
        <taxon>Uroviricota</taxon>
        <taxon>Caudoviricetes</taxon>
        <taxon>Bonzeevirus</taxon>
        <taxon>Bonzeevirus bigdog</taxon>
    </lineage>
</organism>
<evidence type="ECO:0000313" key="3">
    <source>
        <dbReference type="Proteomes" id="UP000595656"/>
    </source>
</evidence>
<keyword evidence="3" id="KW-1185">Reference proteome</keyword>